<accession>A0ACB9KYB3</accession>
<dbReference type="Proteomes" id="UP001057402">
    <property type="component" value="Chromosome 12"/>
</dbReference>
<dbReference type="EMBL" id="CM042891">
    <property type="protein sequence ID" value="KAI4302500.1"/>
    <property type="molecule type" value="Genomic_DNA"/>
</dbReference>
<protein>
    <submittedName>
        <fullName evidence="1">Uncharacterized protein</fullName>
    </submittedName>
</protein>
<evidence type="ECO:0000313" key="1">
    <source>
        <dbReference type="EMBL" id="KAI4302500.1"/>
    </source>
</evidence>
<proteinExistence type="predicted"/>
<sequence length="239" mass="26934">MMEEKKKRCVECGSHVESLYVQYSPGNIRLMKCERCKAVADGYIECEHMILLIDLILHKPQAYRHLLFNLLDQPTVDSKGLLWKSALIYLALDAYRFIFLQLARQGWPSSSSGGFSSILLFSGKMIFDIFLGNFLLFAVFLVMTSGEDNVSRLKDRSLVSSILISSYFKFFLLVTLVWEFPSSVIYVIDLFVLSSNAMVLKVLTKSTSERCIWTCVAAHATRLLAAEGGALATGDEKEK</sequence>
<gene>
    <name evidence="1" type="ORF">MLD38_038235</name>
</gene>
<keyword evidence="2" id="KW-1185">Reference proteome</keyword>
<evidence type="ECO:0000313" key="2">
    <source>
        <dbReference type="Proteomes" id="UP001057402"/>
    </source>
</evidence>
<organism evidence="1 2">
    <name type="scientific">Melastoma candidum</name>
    <dbReference type="NCBI Taxonomy" id="119954"/>
    <lineage>
        <taxon>Eukaryota</taxon>
        <taxon>Viridiplantae</taxon>
        <taxon>Streptophyta</taxon>
        <taxon>Embryophyta</taxon>
        <taxon>Tracheophyta</taxon>
        <taxon>Spermatophyta</taxon>
        <taxon>Magnoliopsida</taxon>
        <taxon>eudicotyledons</taxon>
        <taxon>Gunneridae</taxon>
        <taxon>Pentapetalae</taxon>
        <taxon>rosids</taxon>
        <taxon>malvids</taxon>
        <taxon>Myrtales</taxon>
        <taxon>Melastomataceae</taxon>
        <taxon>Melastomatoideae</taxon>
        <taxon>Melastomateae</taxon>
        <taxon>Melastoma</taxon>
    </lineage>
</organism>
<comment type="caution">
    <text evidence="1">The sequence shown here is derived from an EMBL/GenBank/DDBJ whole genome shotgun (WGS) entry which is preliminary data.</text>
</comment>
<name>A0ACB9KYB3_9MYRT</name>
<reference evidence="2" key="1">
    <citation type="journal article" date="2023" name="Front. Plant Sci.">
        <title>Chromosomal-level genome assembly of Melastoma candidum provides insights into trichome evolution.</title>
        <authorList>
            <person name="Zhong Y."/>
            <person name="Wu W."/>
            <person name="Sun C."/>
            <person name="Zou P."/>
            <person name="Liu Y."/>
            <person name="Dai S."/>
            <person name="Zhou R."/>
        </authorList>
    </citation>
    <scope>NUCLEOTIDE SEQUENCE [LARGE SCALE GENOMIC DNA]</scope>
</reference>